<accession>A0A7K3M2I3</accession>
<dbReference type="InterPro" id="IPR030395">
    <property type="entry name" value="GP_PDE_dom"/>
</dbReference>
<evidence type="ECO:0000313" key="3">
    <source>
        <dbReference type="Proteomes" id="UP000460435"/>
    </source>
</evidence>
<name>A0A7K3M2I3_9ACTN</name>
<keyword evidence="3" id="KW-1185">Reference proteome</keyword>
<protein>
    <submittedName>
        <fullName evidence="2">Glycerophosphodiester phosphodiesterase</fullName>
    </submittedName>
</protein>
<dbReference type="AlphaFoldDB" id="A0A7K3M2I3"/>
<dbReference type="GO" id="GO:0008081">
    <property type="term" value="F:phosphoric diester hydrolase activity"/>
    <property type="evidence" value="ECO:0007669"/>
    <property type="project" value="InterPro"/>
</dbReference>
<feature type="domain" description="GP-PDE" evidence="1">
    <location>
        <begin position="15"/>
        <end position="63"/>
    </location>
</feature>
<dbReference type="PANTHER" id="PTHR46211:SF1">
    <property type="entry name" value="GLYCEROPHOSPHODIESTER PHOSPHODIESTERASE, CYTOPLASMIC"/>
    <property type="match status" value="1"/>
</dbReference>
<organism evidence="2 3">
    <name type="scientific">Phytoactinopolyspora mesophila</name>
    <dbReference type="NCBI Taxonomy" id="2650750"/>
    <lineage>
        <taxon>Bacteria</taxon>
        <taxon>Bacillati</taxon>
        <taxon>Actinomycetota</taxon>
        <taxon>Actinomycetes</taxon>
        <taxon>Jiangellales</taxon>
        <taxon>Jiangellaceae</taxon>
        <taxon>Phytoactinopolyspora</taxon>
    </lineage>
</organism>
<sequence>MTTPRLEASNGRADPIAFAHRGASAHAPENTLDAFQLALDMGATGLESDAWLSADGAVILDHDGVFGDEPQRTAAELPRAALPGHVPSLDELYATCGTGFELSLDVLDVSAFEPILRIAKAAGPDAVSRLWLCHPDWRTVRGWRTVSDDVRLVDSTRLHRIGEGIERRATTLASNGIDALNMNQADWTAERVDSVQQRGVLAFGYEAHTSDVLNRLIGTGVDAVYSDYVDRMLNAIETSRTASSSSAEGS</sequence>
<proteinExistence type="predicted"/>
<dbReference type="InterPro" id="IPR017946">
    <property type="entry name" value="PLC-like_Pdiesterase_TIM-brl"/>
</dbReference>
<dbReference type="GO" id="GO:0006629">
    <property type="term" value="P:lipid metabolic process"/>
    <property type="evidence" value="ECO:0007669"/>
    <property type="project" value="InterPro"/>
</dbReference>
<evidence type="ECO:0000313" key="2">
    <source>
        <dbReference type="EMBL" id="NDL57513.1"/>
    </source>
</evidence>
<comment type="caution">
    <text evidence="2">The sequence shown here is derived from an EMBL/GenBank/DDBJ whole genome shotgun (WGS) entry which is preliminary data.</text>
</comment>
<dbReference type="EMBL" id="WLZY01000003">
    <property type="protein sequence ID" value="NDL57513.1"/>
    <property type="molecule type" value="Genomic_DNA"/>
</dbReference>
<dbReference type="CDD" id="cd08556">
    <property type="entry name" value="GDPD"/>
    <property type="match status" value="1"/>
</dbReference>
<dbReference type="Gene3D" id="3.20.20.190">
    <property type="entry name" value="Phosphatidylinositol (PI) phosphodiesterase"/>
    <property type="match status" value="1"/>
</dbReference>
<dbReference type="RefSeq" id="WP_162450217.1">
    <property type="nucleotide sequence ID" value="NZ_WLZY01000003.1"/>
</dbReference>
<dbReference type="SUPFAM" id="SSF51695">
    <property type="entry name" value="PLC-like phosphodiesterases"/>
    <property type="match status" value="1"/>
</dbReference>
<dbReference type="Pfam" id="PF03009">
    <property type="entry name" value="GDPD"/>
    <property type="match status" value="1"/>
</dbReference>
<dbReference type="Proteomes" id="UP000460435">
    <property type="component" value="Unassembled WGS sequence"/>
</dbReference>
<dbReference type="PANTHER" id="PTHR46211">
    <property type="entry name" value="GLYCEROPHOSPHORYL DIESTER PHOSPHODIESTERASE"/>
    <property type="match status" value="1"/>
</dbReference>
<gene>
    <name evidence="2" type="ORF">F7O44_10550</name>
</gene>
<reference evidence="2 3" key="1">
    <citation type="submission" date="2019-11" db="EMBL/GenBank/DDBJ databases">
        <authorList>
            <person name="Li X.-J."/>
            <person name="Feng X.-M."/>
        </authorList>
    </citation>
    <scope>NUCLEOTIDE SEQUENCE [LARGE SCALE GENOMIC DNA]</scope>
    <source>
        <strain evidence="2 3">XMNu-373</strain>
    </source>
</reference>
<evidence type="ECO:0000259" key="1">
    <source>
        <dbReference type="PROSITE" id="PS51704"/>
    </source>
</evidence>
<dbReference type="PROSITE" id="PS51704">
    <property type="entry name" value="GP_PDE"/>
    <property type="match status" value="1"/>
</dbReference>